<reference evidence="2 3" key="1">
    <citation type="journal article" date="2014" name="Genome Biol.">
        <title>Transcriptome and methylome profiling reveals relics of genome dominance in the mesopolyploid Brassica oleracea.</title>
        <authorList>
            <person name="Parkin I.A."/>
            <person name="Koh C."/>
            <person name="Tang H."/>
            <person name="Robinson S.J."/>
            <person name="Kagale S."/>
            <person name="Clarke W.E."/>
            <person name="Town C.D."/>
            <person name="Nixon J."/>
            <person name="Krishnakumar V."/>
            <person name="Bidwell S.L."/>
            <person name="Denoeud F."/>
            <person name="Belcram H."/>
            <person name="Links M.G."/>
            <person name="Just J."/>
            <person name="Clarke C."/>
            <person name="Bender T."/>
            <person name="Huebert T."/>
            <person name="Mason A.S."/>
            <person name="Pires J.C."/>
            <person name="Barker G."/>
            <person name="Moore J."/>
            <person name="Walley P.G."/>
            <person name="Manoli S."/>
            <person name="Batley J."/>
            <person name="Edwards D."/>
            <person name="Nelson M.N."/>
            <person name="Wang X."/>
            <person name="Paterson A.H."/>
            <person name="King G."/>
            <person name="Bancroft I."/>
            <person name="Chalhoub B."/>
            <person name="Sharpe A.G."/>
        </authorList>
    </citation>
    <scope>NUCLEOTIDE SEQUENCE</scope>
    <source>
        <strain evidence="2 3">cv. TO1000</strain>
    </source>
</reference>
<dbReference type="HOGENOM" id="CLU_1663213_0_0_1"/>
<feature type="region of interest" description="Disordered" evidence="1">
    <location>
        <begin position="1"/>
        <end position="65"/>
    </location>
</feature>
<protein>
    <submittedName>
        <fullName evidence="2">Uncharacterized protein</fullName>
    </submittedName>
</protein>
<dbReference type="Proteomes" id="UP000032141">
    <property type="component" value="Chromosome C9"/>
</dbReference>
<dbReference type="Gramene" id="Bo9g098850.1">
    <property type="protein sequence ID" value="Bo9g098850.1"/>
    <property type="gene ID" value="Bo9g098850"/>
</dbReference>
<evidence type="ECO:0000313" key="2">
    <source>
        <dbReference type="EnsemblPlants" id="Bo9g098850.1"/>
    </source>
</evidence>
<proteinExistence type="predicted"/>
<dbReference type="AlphaFoldDB" id="A0A0D3E9Y8"/>
<evidence type="ECO:0000313" key="3">
    <source>
        <dbReference type="Proteomes" id="UP000032141"/>
    </source>
</evidence>
<name>A0A0D3E9Y8_BRAOL</name>
<organism evidence="2 3">
    <name type="scientific">Brassica oleracea var. oleracea</name>
    <dbReference type="NCBI Taxonomy" id="109376"/>
    <lineage>
        <taxon>Eukaryota</taxon>
        <taxon>Viridiplantae</taxon>
        <taxon>Streptophyta</taxon>
        <taxon>Embryophyta</taxon>
        <taxon>Tracheophyta</taxon>
        <taxon>Spermatophyta</taxon>
        <taxon>Magnoliopsida</taxon>
        <taxon>eudicotyledons</taxon>
        <taxon>Gunneridae</taxon>
        <taxon>Pentapetalae</taxon>
        <taxon>rosids</taxon>
        <taxon>malvids</taxon>
        <taxon>Brassicales</taxon>
        <taxon>Brassicaceae</taxon>
        <taxon>Brassiceae</taxon>
        <taxon>Brassica</taxon>
    </lineage>
</organism>
<dbReference type="EnsemblPlants" id="Bo9g098850.1">
    <property type="protein sequence ID" value="Bo9g098850.1"/>
    <property type="gene ID" value="Bo9g098850"/>
</dbReference>
<evidence type="ECO:0000256" key="1">
    <source>
        <dbReference type="SAM" id="MobiDB-lite"/>
    </source>
</evidence>
<keyword evidence="3" id="KW-1185">Reference proteome</keyword>
<accession>A0A0D3E9Y8</accession>
<feature type="compositionally biased region" description="Basic and acidic residues" evidence="1">
    <location>
        <begin position="1"/>
        <end position="16"/>
    </location>
</feature>
<sequence>MEFVDGRESRRRDATRSHHHHRSLPSPPSPSLPSPIARHHHHRFSDPSSPESPPPPSRSKLVRKKVVIDKAKNTRGMTLPKLCPSVCKVVVVTREQELVLCRGDVTNLSPSRLTRMLQSLLECQVQPLKVYTAKTLLYTADFKTIVLKYCGSLRKVEETDEP</sequence>
<reference evidence="2" key="2">
    <citation type="submission" date="2015-03" db="UniProtKB">
        <authorList>
            <consortium name="EnsemblPlants"/>
        </authorList>
    </citation>
    <scope>IDENTIFICATION</scope>
</reference>